<name>A0A0E9VLV6_ANGAN</name>
<reference evidence="1" key="1">
    <citation type="submission" date="2014-11" db="EMBL/GenBank/DDBJ databases">
        <authorList>
            <person name="Amaro Gonzalez C."/>
        </authorList>
    </citation>
    <scope>NUCLEOTIDE SEQUENCE</scope>
</reference>
<organism evidence="1">
    <name type="scientific">Anguilla anguilla</name>
    <name type="common">European freshwater eel</name>
    <name type="synonym">Muraena anguilla</name>
    <dbReference type="NCBI Taxonomy" id="7936"/>
    <lineage>
        <taxon>Eukaryota</taxon>
        <taxon>Metazoa</taxon>
        <taxon>Chordata</taxon>
        <taxon>Craniata</taxon>
        <taxon>Vertebrata</taxon>
        <taxon>Euteleostomi</taxon>
        <taxon>Actinopterygii</taxon>
        <taxon>Neopterygii</taxon>
        <taxon>Teleostei</taxon>
        <taxon>Anguilliformes</taxon>
        <taxon>Anguillidae</taxon>
        <taxon>Anguilla</taxon>
    </lineage>
</organism>
<dbReference type="EMBL" id="GBXM01029535">
    <property type="protein sequence ID" value="JAH79042.1"/>
    <property type="molecule type" value="Transcribed_RNA"/>
</dbReference>
<protein>
    <submittedName>
        <fullName evidence="1">Uncharacterized protein</fullName>
    </submittedName>
</protein>
<accession>A0A0E9VLV6</accession>
<dbReference type="AlphaFoldDB" id="A0A0E9VLV6"/>
<sequence length="47" mass="5674">MVIFLNKHHHQRERAIHCHQDTSVHLYDLIKTLLQAFVVTFDFLPFL</sequence>
<evidence type="ECO:0000313" key="1">
    <source>
        <dbReference type="EMBL" id="JAH79042.1"/>
    </source>
</evidence>
<proteinExistence type="predicted"/>
<reference evidence="1" key="2">
    <citation type="journal article" date="2015" name="Fish Shellfish Immunol.">
        <title>Early steps in the European eel (Anguilla anguilla)-Vibrio vulnificus interaction in the gills: Role of the RtxA13 toxin.</title>
        <authorList>
            <person name="Callol A."/>
            <person name="Pajuelo D."/>
            <person name="Ebbesson L."/>
            <person name="Teles M."/>
            <person name="MacKenzie S."/>
            <person name="Amaro C."/>
        </authorList>
    </citation>
    <scope>NUCLEOTIDE SEQUENCE</scope>
</reference>